<evidence type="ECO:0000313" key="1">
    <source>
        <dbReference type="EMBL" id="ETM50186.1"/>
    </source>
</evidence>
<dbReference type="VEuPathDB" id="FungiDB:PPTG_20872"/>
<organism evidence="1">
    <name type="scientific">Phytophthora nicotianae</name>
    <name type="common">Potato buckeye rot agent</name>
    <name type="synonym">Phytophthora parasitica</name>
    <dbReference type="NCBI Taxonomy" id="4792"/>
    <lineage>
        <taxon>Eukaryota</taxon>
        <taxon>Sar</taxon>
        <taxon>Stramenopiles</taxon>
        <taxon>Oomycota</taxon>
        <taxon>Peronosporomycetes</taxon>
        <taxon>Peronosporales</taxon>
        <taxon>Peronosporaceae</taxon>
        <taxon>Phytophthora</taxon>
    </lineage>
</organism>
<dbReference type="AlphaFoldDB" id="W2NNM0"/>
<sequence>MDDEETDVLLVVVEAFERQKKELQEASRHYLTGCCQVFSSSLSTTQRNSQCNLECLTCTMAPEDKYKDV</sequence>
<name>W2NNM0_PHYNI</name>
<accession>W2NNM0</accession>
<gene>
    <name evidence="1" type="ORF">L914_05735</name>
</gene>
<dbReference type="EMBL" id="KI692054">
    <property type="protein sequence ID" value="ETM50186.1"/>
    <property type="molecule type" value="Genomic_DNA"/>
</dbReference>
<reference evidence="1" key="1">
    <citation type="submission" date="2013-11" db="EMBL/GenBank/DDBJ databases">
        <title>The Genome Sequence of Phytophthora parasitica IAC_01/95.</title>
        <authorList>
            <consortium name="The Broad Institute Genomics Platform"/>
            <person name="Russ C."/>
            <person name="Tyler B."/>
            <person name="Panabieres F."/>
            <person name="Shan W."/>
            <person name="Tripathy S."/>
            <person name="Grunwald N."/>
            <person name="Machado M."/>
            <person name="Johnson C.S."/>
            <person name="Arredondo F."/>
            <person name="Hong C."/>
            <person name="Coffey M."/>
            <person name="Young S.K."/>
            <person name="Zeng Q."/>
            <person name="Gargeya S."/>
            <person name="Fitzgerald M."/>
            <person name="Abouelleil A."/>
            <person name="Alvarado L."/>
            <person name="Chapman S.B."/>
            <person name="Gainer-Dewar J."/>
            <person name="Goldberg J."/>
            <person name="Griggs A."/>
            <person name="Gujja S."/>
            <person name="Hansen M."/>
            <person name="Howarth C."/>
            <person name="Imamovic A."/>
            <person name="Ireland A."/>
            <person name="Larimer J."/>
            <person name="McCowan C."/>
            <person name="Murphy C."/>
            <person name="Pearson M."/>
            <person name="Poon T.W."/>
            <person name="Priest M."/>
            <person name="Roberts A."/>
            <person name="Saif S."/>
            <person name="Shea T."/>
            <person name="Sykes S."/>
            <person name="Wortman J."/>
            <person name="Nusbaum C."/>
            <person name="Birren B."/>
        </authorList>
    </citation>
    <scope>NUCLEOTIDE SEQUENCE [LARGE SCALE GENOMIC DNA]</scope>
    <source>
        <strain evidence="1">IAC_01/95</strain>
    </source>
</reference>
<protein>
    <submittedName>
        <fullName evidence="1">Uncharacterized protein</fullName>
    </submittedName>
</protein>
<proteinExistence type="predicted"/>
<dbReference type="Proteomes" id="UP000054532">
    <property type="component" value="Unassembled WGS sequence"/>
</dbReference>